<feature type="compositionally biased region" description="Polar residues" evidence="1">
    <location>
        <begin position="43"/>
        <end position="57"/>
    </location>
</feature>
<dbReference type="Proteomes" id="UP001163739">
    <property type="component" value="Chromosome"/>
</dbReference>
<dbReference type="Pfam" id="PF03413">
    <property type="entry name" value="PepSY"/>
    <property type="match status" value="1"/>
</dbReference>
<keyword evidence="2" id="KW-0812">Transmembrane</keyword>
<evidence type="ECO:0000259" key="3">
    <source>
        <dbReference type="Pfam" id="PF03413"/>
    </source>
</evidence>
<accession>A0ABY6N090</accession>
<reference evidence="4" key="1">
    <citation type="submission" date="2022-06" db="EMBL/GenBank/DDBJ databases">
        <title>Alkalimarinus sp. nov., isolated from gut of a Alitta virens.</title>
        <authorList>
            <person name="Yang A.I."/>
            <person name="Shin N.-R."/>
        </authorList>
    </citation>
    <scope>NUCLEOTIDE SEQUENCE</scope>
    <source>
        <strain evidence="4">A2M4</strain>
    </source>
</reference>
<gene>
    <name evidence="4" type="ORF">NKI27_15500</name>
</gene>
<dbReference type="Gene3D" id="3.10.450.40">
    <property type="match status" value="1"/>
</dbReference>
<feature type="transmembrane region" description="Helical" evidence="2">
    <location>
        <begin position="20"/>
        <end position="40"/>
    </location>
</feature>
<protein>
    <submittedName>
        <fullName evidence="4">PepSY domain-containing protein</fullName>
    </submittedName>
</protein>
<proteinExistence type="predicted"/>
<evidence type="ECO:0000313" key="4">
    <source>
        <dbReference type="EMBL" id="UZE95460.1"/>
    </source>
</evidence>
<feature type="region of interest" description="Disordered" evidence="1">
    <location>
        <begin position="43"/>
        <end position="64"/>
    </location>
</feature>
<keyword evidence="2" id="KW-1133">Transmembrane helix</keyword>
<evidence type="ECO:0000256" key="1">
    <source>
        <dbReference type="SAM" id="MobiDB-lite"/>
    </source>
</evidence>
<sequence length="117" mass="12854">MFILNNETKNAATNRRPATLVSTMLQTICFVLLISTATMASTQQVNAQQRSSSDKNQSASISREEAISIAKQGKESKVLKVKIQQRSSGSIYRVKLLTNEGRVKQVVINAATGQIER</sequence>
<name>A0ABY6N090_9ALTE</name>
<keyword evidence="5" id="KW-1185">Reference proteome</keyword>
<evidence type="ECO:0000256" key="2">
    <source>
        <dbReference type="SAM" id="Phobius"/>
    </source>
</evidence>
<keyword evidence="2" id="KW-0472">Membrane</keyword>
<organism evidence="4 5">
    <name type="scientific">Alkalimarinus alittae</name>
    <dbReference type="NCBI Taxonomy" id="2961619"/>
    <lineage>
        <taxon>Bacteria</taxon>
        <taxon>Pseudomonadati</taxon>
        <taxon>Pseudomonadota</taxon>
        <taxon>Gammaproteobacteria</taxon>
        <taxon>Alteromonadales</taxon>
        <taxon>Alteromonadaceae</taxon>
        <taxon>Alkalimarinus</taxon>
    </lineage>
</organism>
<dbReference type="EMBL" id="CP100390">
    <property type="protein sequence ID" value="UZE95460.1"/>
    <property type="molecule type" value="Genomic_DNA"/>
</dbReference>
<feature type="domain" description="PepSY" evidence="3">
    <location>
        <begin position="61"/>
        <end position="116"/>
    </location>
</feature>
<evidence type="ECO:0000313" key="5">
    <source>
        <dbReference type="Proteomes" id="UP001163739"/>
    </source>
</evidence>
<dbReference type="RefSeq" id="WP_265046949.1">
    <property type="nucleotide sequence ID" value="NZ_CP100390.1"/>
</dbReference>
<dbReference type="InterPro" id="IPR025711">
    <property type="entry name" value="PepSY"/>
</dbReference>